<dbReference type="InterPro" id="IPR025207">
    <property type="entry name" value="Sim4_Fta4"/>
</dbReference>
<sequence length="245" mass="29141">MASLDRYNHKKAFIREQIRIFKQPFKPSPKWLTLKKHKDYEGDDNTIPPSVINSVVVRLNTANKKQYLQTFSHQSVRQLLEQLQSLYDQKRRDALLGRIRVERFEDFDSLSWIDSFPSQWPTDEGYEYERSKLARYATLRSQVCKLVKDYIKMKQRYENYKSLNDLVAPLNKRNIQQNLISRNAPIVKELTKMRIFVPKLLNTLQRHGKYLRKKRTRKPEKRGSEQATSTMAIVKGLFNSHQGMY</sequence>
<dbReference type="AlphaFoldDB" id="A0A9N8WEG8"/>
<organism evidence="1 2">
    <name type="scientific">Paraglomus brasilianum</name>
    <dbReference type="NCBI Taxonomy" id="144538"/>
    <lineage>
        <taxon>Eukaryota</taxon>
        <taxon>Fungi</taxon>
        <taxon>Fungi incertae sedis</taxon>
        <taxon>Mucoromycota</taxon>
        <taxon>Glomeromycotina</taxon>
        <taxon>Glomeromycetes</taxon>
        <taxon>Paraglomerales</taxon>
        <taxon>Paraglomeraceae</taxon>
        <taxon>Paraglomus</taxon>
    </lineage>
</organism>
<dbReference type="EMBL" id="CAJVPI010000119">
    <property type="protein sequence ID" value="CAG8483847.1"/>
    <property type="molecule type" value="Genomic_DNA"/>
</dbReference>
<evidence type="ECO:0000313" key="2">
    <source>
        <dbReference type="Proteomes" id="UP000789739"/>
    </source>
</evidence>
<dbReference type="Proteomes" id="UP000789739">
    <property type="component" value="Unassembled WGS sequence"/>
</dbReference>
<comment type="caution">
    <text evidence="1">The sequence shown here is derived from an EMBL/GenBank/DDBJ whole genome shotgun (WGS) entry which is preliminary data.</text>
</comment>
<name>A0A9N8WEG8_9GLOM</name>
<dbReference type="PANTHER" id="PTHR42040:SF1">
    <property type="entry name" value="INNER KINETOCHORE SUBUNIT FTA4"/>
    <property type="match status" value="1"/>
</dbReference>
<keyword evidence="2" id="KW-1185">Reference proteome</keyword>
<reference evidence="1" key="1">
    <citation type="submission" date="2021-06" db="EMBL/GenBank/DDBJ databases">
        <authorList>
            <person name="Kallberg Y."/>
            <person name="Tangrot J."/>
            <person name="Rosling A."/>
        </authorList>
    </citation>
    <scope>NUCLEOTIDE SEQUENCE</scope>
    <source>
        <strain evidence="1">BR232B</strain>
    </source>
</reference>
<evidence type="ECO:0000313" key="1">
    <source>
        <dbReference type="EMBL" id="CAG8483847.1"/>
    </source>
</evidence>
<dbReference type="PANTHER" id="PTHR42040">
    <property type="entry name" value="INNER KINETOCHORE SUBUNIT FTA4"/>
    <property type="match status" value="1"/>
</dbReference>
<dbReference type="OrthoDB" id="21214at2759"/>
<protein>
    <submittedName>
        <fullName evidence="1">2742_t:CDS:1</fullName>
    </submittedName>
</protein>
<gene>
    <name evidence="1" type="ORF">PBRASI_LOCUS1727</name>
</gene>
<accession>A0A9N8WEG8</accession>
<dbReference type="Pfam" id="PF13093">
    <property type="entry name" value="FTA4"/>
    <property type="match status" value="1"/>
</dbReference>
<dbReference type="GO" id="GO:0031511">
    <property type="term" value="C:Mis6-Sim4 complex"/>
    <property type="evidence" value="ECO:0007669"/>
    <property type="project" value="InterPro"/>
</dbReference>
<proteinExistence type="predicted"/>